<dbReference type="Pfam" id="PF10412">
    <property type="entry name" value="TrwB_AAD_bind"/>
    <property type="match status" value="1"/>
</dbReference>
<dbReference type="InterPro" id="IPR058441">
    <property type="entry name" value="DUF8128"/>
</dbReference>
<dbReference type="Pfam" id="PF26449">
    <property type="entry name" value="DUF8128"/>
    <property type="match status" value="1"/>
</dbReference>
<dbReference type="Proteomes" id="UP000176897">
    <property type="component" value="Unassembled WGS sequence"/>
</dbReference>
<dbReference type="PANTHER" id="PTHR30121:SF11">
    <property type="entry name" value="AAA+ ATPASE DOMAIN-CONTAINING PROTEIN"/>
    <property type="match status" value="1"/>
</dbReference>
<feature type="domain" description="Type IV secretion system coupling protein TraD DNA-binding" evidence="2">
    <location>
        <begin position="419"/>
        <end position="719"/>
    </location>
</feature>
<dbReference type="SUPFAM" id="SSF52540">
    <property type="entry name" value="P-loop containing nucleoside triphosphate hydrolases"/>
    <property type="match status" value="1"/>
</dbReference>
<dbReference type="STRING" id="1802401.A3B21_02855"/>
<gene>
    <name evidence="4" type="ORF">A3B21_02855</name>
</gene>
<dbReference type="Gene3D" id="3.40.50.300">
    <property type="entry name" value="P-loop containing nucleotide triphosphate hydrolases"/>
    <property type="match status" value="2"/>
</dbReference>
<reference evidence="4 5" key="1">
    <citation type="journal article" date="2016" name="Nat. Commun.">
        <title>Thousands of microbial genomes shed light on interconnected biogeochemical processes in an aquifer system.</title>
        <authorList>
            <person name="Anantharaman K."/>
            <person name="Brown C.T."/>
            <person name="Hug L.A."/>
            <person name="Sharon I."/>
            <person name="Castelle C.J."/>
            <person name="Probst A.J."/>
            <person name="Thomas B.C."/>
            <person name="Singh A."/>
            <person name="Wilkins M.J."/>
            <person name="Karaoz U."/>
            <person name="Brodie E.L."/>
            <person name="Williams K.H."/>
            <person name="Hubbard S.S."/>
            <person name="Banfield J.F."/>
        </authorList>
    </citation>
    <scope>NUCLEOTIDE SEQUENCE [LARGE SCALE GENOMIC DNA]</scope>
</reference>
<feature type="domain" description="DUF8128" evidence="3">
    <location>
        <begin position="110"/>
        <end position="387"/>
    </location>
</feature>
<sequence length="848" mass="95205">MLQFAINITPPEIPSAGFITAGIIVGFYGGIIAAVFAARAALRFWYKKAIGLKKTILLVSVPKEAAEKKSELEKQKALQEIQEDIAVGEKLFAAIGGLRAERGIIAWFLGRSDLFSFEIVVKGGLIWFYVATHPKYKDYVIQQIQALYHNAQVEEVEDYNIFTSKGAIAGGYLTLKRPTLFPLKTYRKLEADPLDGLANALSRIDKADGAAIQFVVRSARKKWRKYGAKVAIEMQKGKSAHEAMASISIFKGFSKAFKTSKKGPGGAPAEEQSKRFLSAMEQEQQKAIQEKASKAGLDMNIRVITAAKTGTQAHEYLKNIMNAFVQYDWFEYGNSFGKSYPRLTSFIARDFIYRGWRQKRRVTLGAEEAASVWHLPLPTTETPNIRWLLARKAPAPVNVPKEGITLGYNRYRGIDTVIKLKRDDRRRHLYIIGKSGTGKSVFIENLAIQDIRAGEGVCVVDPHGDLIEHILAAVPKERIDDVIIFDPSDLERPVGLNMLEAKDEGTKDFAVQEMIAIFYKLFPPEMIGPMFEHNMRNVMLTLMSDPNENGTIAEIPRMFSDADYQKFWVAKLKDPVVRAFWEKEMAKTSDFHKSEMLGYLISKVGRFVENAMMRNIIGQQNSGFDIREVMDKKKVLLVNLAKGKTGEVNSNLLGLIIVSKLQMAALGRADLPEAERHDFYLYIDEFQNFITDSIATILSEARKYRLCLIIAHQYMGQLSGGKEGGQDTKIRDAVLGNAGTMSSFRIGVEDAEVMAKEFAPVFNEYDMINIEQYTAYIKLLVDNQSTRPFNMHTYPPIKGDPKIAEAIKQLSRLKYGRDRAIVEAEILERSQLGEPERTAGPLVGERGL</sequence>
<protein>
    <submittedName>
        <fullName evidence="4">Uncharacterized protein</fullName>
    </submittedName>
</protein>
<organism evidence="4 5">
    <name type="scientific">Candidatus Uhrbacteria bacterium RIFCSPLOWO2_01_FULL_47_24</name>
    <dbReference type="NCBI Taxonomy" id="1802401"/>
    <lineage>
        <taxon>Bacteria</taxon>
        <taxon>Candidatus Uhriibacteriota</taxon>
    </lineage>
</organism>
<proteinExistence type="predicted"/>
<dbReference type="InterPro" id="IPR019476">
    <property type="entry name" value="T4SS_TraD_DNA-bd"/>
</dbReference>
<dbReference type="CDD" id="cd01127">
    <property type="entry name" value="TrwB_TraG_TraD_VirD4"/>
    <property type="match status" value="1"/>
</dbReference>
<keyword evidence="1" id="KW-0812">Transmembrane</keyword>
<evidence type="ECO:0000256" key="1">
    <source>
        <dbReference type="SAM" id="Phobius"/>
    </source>
</evidence>
<comment type="caution">
    <text evidence="4">The sequence shown here is derived from an EMBL/GenBank/DDBJ whole genome shotgun (WGS) entry which is preliminary data.</text>
</comment>
<dbReference type="InterPro" id="IPR027417">
    <property type="entry name" value="P-loop_NTPase"/>
</dbReference>
<keyword evidence="1" id="KW-1133">Transmembrane helix</keyword>
<evidence type="ECO:0000259" key="2">
    <source>
        <dbReference type="Pfam" id="PF10412"/>
    </source>
</evidence>
<name>A0A1F7UU02_9BACT</name>
<evidence type="ECO:0000313" key="5">
    <source>
        <dbReference type="Proteomes" id="UP000176897"/>
    </source>
</evidence>
<accession>A0A1F7UU02</accession>
<evidence type="ECO:0000313" key="4">
    <source>
        <dbReference type="EMBL" id="OGL81204.1"/>
    </source>
</evidence>
<dbReference type="InterPro" id="IPR051162">
    <property type="entry name" value="T4SS_component"/>
</dbReference>
<dbReference type="AlphaFoldDB" id="A0A1F7UU02"/>
<feature type="transmembrane region" description="Helical" evidence="1">
    <location>
        <begin position="16"/>
        <end position="38"/>
    </location>
</feature>
<keyword evidence="1" id="KW-0472">Membrane</keyword>
<dbReference type="EMBL" id="MGEJ01000009">
    <property type="protein sequence ID" value="OGL81204.1"/>
    <property type="molecule type" value="Genomic_DNA"/>
</dbReference>
<evidence type="ECO:0000259" key="3">
    <source>
        <dbReference type="Pfam" id="PF26449"/>
    </source>
</evidence>
<dbReference type="PANTHER" id="PTHR30121">
    <property type="entry name" value="UNCHARACTERIZED PROTEIN YJGR-RELATED"/>
    <property type="match status" value="1"/>
</dbReference>